<organism evidence="2 3">
    <name type="scientific">Parafrankia colletiae</name>
    <dbReference type="NCBI Taxonomy" id="573497"/>
    <lineage>
        <taxon>Bacteria</taxon>
        <taxon>Bacillati</taxon>
        <taxon>Actinomycetota</taxon>
        <taxon>Actinomycetes</taxon>
        <taxon>Frankiales</taxon>
        <taxon>Frankiaceae</taxon>
        <taxon>Parafrankia</taxon>
    </lineage>
</organism>
<gene>
    <name evidence="2" type="ORF">CC117_04750</name>
</gene>
<accession>A0A1S1QK98</accession>
<evidence type="ECO:0000313" key="2">
    <source>
        <dbReference type="EMBL" id="OHV33695.1"/>
    </source>
</evidence>
<keyword evidence="3" id="KW-1185">Reference proteome</keyword>
<dbReference type="Gene3D" id="3.80.10.10">
    <property type="entry name" value="Ribonuclease Inhibitor"/>
    <property type="match status" value="1"/>
</dbReference>
<proteinExistence type="predicted"/>
<comment type="caution">
    <text evidence="2">The sequence shown here is derived from an EMBL/GenBank/DDBJ whole genome shotgun (WGS) entry which is preliminary data.</text>
</comment>
<dbReference type="NCBIfam" id="NF038076">
    <property type="entry name" value="fam_STM4015"/>
    <property type="match status" value="1"/>
</dbReference>
<evidence type="ECO:0000256" key="1">
    <source>
        <dbReference type="SAM" id="MobiDB-lite"/>
    </source>
</evidence>
<dbReference type="RefSeq" id="WP_071086677.1">
    <property type="nucleotide sequence ID" value="NZ_MBLM01000130.1"/>
</dbReference>
<reference evidence="3" key="1">
    <citation type="submission" date="2016-07" db="EMBL/GenBank/DDBJ databases">
        <title>Sequence Frankia sp. strain CcI1.17.</title>
        <authorList>
            <person name="Ghodhbane-Gtari F."/>
            <person name="Swanson E."/>
            <person name="Gueddou A."/>
            <person name="Morris K."/>
            <person name="Hezbri K."/>
            <person name="Ktari A."/>
            <person name="Nouioui I."/>
            <person name="Abebe-Akele F."/>
            <person name="Simpson S."/>
            <person name="Thomas K."/>
            <person name="Gtari M."/>
            <person name="Tisa L.S."/>
            <person name="Hurst S."/>
        </authorList>
    </citation>
    <scope>NUCLEOTIDE SEQUENCE [LARGE SCALE GENOMIC DNA]</scope>
    <source>
        <strain evidence="3">Cc1.17</strain>
    </source>
</reference>
<protein>
    <submittedName>
        <fullName evidence="2">Cytoplasmic protein</fullName>
    </submittedName>
</protein>
<name>A0A1S1QK98_9ACTN</name>
<dbReference type="OrthoDB" id="9781345at2"/>
<dbReference type="InterPro" id="IPR032675">
    <property type="entry name" value="LRR_dom_sf"/>
</dbReference>
<feature type="region of interest" description="Disordered" evidence="1">
    <location>
        <begin position="18"/>
        <end position="42"/>
    </location>
</feature>
<dbReference type="Proteomes" id="UP000179627">
    <property type="component" value="Unassembled WGS sequence"/>
</dbReference>
<dbReference type="AlphaFoldDB" id="A0A1S1QK98"/>
<evidence type="ECO:0000313" key="3">
    <source>
        <dbReference type="Proteomes" id="UP000179627"/>
    </source>
</evidence>
<dbReference type="SUPFAM" id="SSF52047">
    <property type="entry name" value="RNI-like"/>
    <property type="match status" value="1"/>
</dbReference>
<sequence>MTINEHLTEFAGKPVRGFRYERDGESSDDHHRPAAAGTPAAPGDVAWRVGTWFDGPSFGDVLQAFLDEVDTAAVTHLVIGYWGASYDATDAVGPVGRLVQAAGQLPALRALFLGDIVLEESEISWIEQSDVTPLFEAFPGLERLEVRGSEGLGLRPVHSRALRTLRFESGGLPAAVVRAVGESDLPALEHLDLWLGTDDYGGDATTADLAGILGGERLPALAHLGLEDARIADEVAAAVASAPVVARLTSLSLAMGALTDRGAESLLSGQSLIHLDRLDLHHHFLGDAMVERVRAALPGVEVDLEQQEKPEDDWFYVAVSE</sequence>
<dbReference type="InterPro" id="IPR047722">
    <property type="entry name" value="STM4015-like"/>
</dbReference>
<feature type="compositionally biased region" description="Basic and acidic residues" evidence="1">
    <location>
        <begin position="18"/>
        <end position="32"/>
    </location>
</feature>
<dbReference type="EMBL" id="MBLM01000130">
    <property type="protein sequence ID" value="OHV33695.1"/>
    <property type="molecule type" value="Genomic_DNA"/>
</dbReference>